<dbReference type="PANTHER" id="PTHR31302:SF31">
    <property type="entry name" value="PHOSPHODIESTERASE YAEI"/>
    <property type="match status" value="1"/>
</dbReference>
<proteinExistence type="predicted"/>
<protein>
    <submittedName>
        <fullName evidence="4">Metallophosphoesterase family protein</fullName>
    </submittedName>
</protein>
<evidence type="ECO:0000256" key="1">
    <source>
        <dbReference type="ARBA" id="ARBA00022723"/>
    </source>
</evidence>
<evidence type="ECO:0000256" key="2">
    <source>
        <dbReference type="ARBA" id="ARBA00022801"/>
    </source>
</evidence>
<evidence type="ECO:0000313" key="4">
    <source>
        <dbReference type="EMBL" id="MBC8536339.1"/>
    </source>
</evidence>
<dbReference type="RefSeq" id="WP_249300111.1">
    <property type="nucleotide sequence ID" value="NZ_JACRSP010000002.1"/>
</dbReference>
<accession>A0A926DFH8</accession>
<dbReference type="AlphaFoldDB" id="A0A926DFH8"/>
<dbReference type="GO" id="GO:0008758">
    <property type="term" value="F:UDP-2,3-diacylglucosamine hydrolase activity"/>
    <property type="evidence" value="ECO:0007669"/>
    <property type="project" value="TreeGrafter"/>
</dbReference>
<dbReference type="PANTHER" id="PTHR31302">
    <property type="entry name" value="TRANSMEMBRANE PROTEIN WITH METALLOPHOSPHOESTERASE DOMAIN-RELATED"/>
    <property type="match status" value="1"/>
</dbReference>
<dbReference type="InterPro" id="IPR004843">
    <property type="entry name" value="Calcineurin-like_PHP"/>
</dbReference>
<dbReference type="Proteomes" id="UP000620366">
    <property type="component" value="Unassembled WGS sequence"/>
</dbReference>
<dbReference type="EMBL" id="JACRSP010000002">
    <property type="protein sequence ID" value="MBC8536339.1"/>
    <property type="molecule type" value="Genomic_DNA"/>
</dbReference>
<dbReference type="InterPro" id="IPR029052">
    <property type="entry name" value="Metallo-depent_PP-like"/>
</dbReference>
<comment type="caution">
    <text evidence="4">The sequence shown here is derived from an EMBL/GenBank/DDBJ whole genome shotgun (WGS) entry which is preliminary data.</text>
</comment>
<keyword evidence="5" id="KW-1185">Reference proteome</keyword>
<dbReference type="GO" id="GO:0046872">
    <property type="term" value="F:metal ion binding"/>
    <property type="evidence" value="ECO:0007669"/>
    <property type="project" value="UniProtKB-KW"/>
</dbReference>
<keyword evidence="1" id="KW-0479">Metal-binding</keyword>
<reference evidence="4" key="1">
    <citation type="submission" date="2020-08" db="EMBL/GenBank/DDBJ databases">
        <title>Genome public.</title>
        <authorList>
            <person name="Liu C."/>
            <person name="Sun Q."/>
        </authorList>
    </citation>
    <scope>NUCLEOTIDE SEQUENCE</scope>
    <source>
        <strain evidence="4">BX7</strain>
    </source>
</reference>
<organism evidence="4 5">
    <name type="scientific">Feifania hominis</name>
    <dbReference type="NCBI Taxonomy" id="2763660"/>
    <lineage>
        <taxon>Bacteria</taxon>
        <taxon>Bacillati</taxon>
        <taxon>Bacillota</taxon>
        <taxon>Clostridia</taxon>
        <taxon>Eubacteriales</taxon>
        <taxon>Feifaniaceae</taxon>
        <taxon>Feifania</taxon>
    </lineage>
</organism>
<dbReference type="Pfam" id="PF00149">
    <property type="entry name" value="Metallophos"/>
    <property type="match status" value="1"/>
</dbReference>
<gene>
    <name evidence="4" type="ORF">H8695_06480</name>
</gene>
<dbReference type="GO" id="GO:0009245">
    <property type="term" value="P:lipid A biosynthetic process"/>
    <property type="evidence" value="ECO:0007669"/>
    <property type="project" value="TreeGrafter"/>
</dbReference>
<dbReference type="Gene3D" id="3.60.21.10">
    <property type="match status" value="1"/>
</dbReference>
<evidence type="ECO:0000313" key="5">
    <source>
        <dbReference type="Proteomes" id="UP000620366"/>
    </source>
</evidence>
<sequence>MRRAGRLVSCLAAGTGLALAVWALWPGLAVRTYTVETDRLEAGRRIRLVLASDLHSRAGAAQQKILDEIAASMPDAILLPGDIADDREPLAPAVDFVRGCADIAPTFYATGNHEHRAGDLGEILRAFSDAGAEILRGRMTTIEVRGVPVTVAGLDDPTGGTAVLWQRTLEDLSAALPDEGIRVLVSHRPERAADYAESGFDLVVAGHAHGGQARVPLLLNGLFAPNQGFFPAYAGGVYSLGQTTLVVGRGLAFAPRLPRVWNPPELVIIDLVG</sequence>
<dbReference type="GO" id="GO:0016020">
    <property type="term" value="C:membrane"/>
    <property type="evidence" value="ECO:0007669"/>
    <property type="project" value="GOC"/>
</dbReference>
<name>A0A926DFH8_9FIRM</name>
<evidence type="ECO:0000259" key="3">
    <source>
        <dbReference type="Pfam" id="PF00149"/>
    </source>
</evidence>
<keyword evidence="2" id="KW-0378">Hydrolase</keyword>
<feature type="domain" description="Calcineurin-like phosphoesterase" evidence="3">
    <location>
        <begin position="47"/>
        <end position="210"/>
    </location>
</feature>
<dbReference type="InterPro" id="IPR051158">
    <property type="entry name" value="Metallophosphoesterase_sf"/>
</dbReference>
<dbReference type="SUPFAM" id="SSF56300">
    <property type="entry name" value="Metallo-dependent phosphatases"/>
    <property type="match status" value="1"/>
</dbReference>